<proteinExistence type="predicted"/>
<reference evidence="1 2" key="1">
    <citation type="journal article" date="2013" name="PLoS ONE">
        <title>Genomic and secretomic analyses reveal unique features of the lignocellulolytic enzyme system of Penicillium decumbens.</title>
        <authorList>
            <person name="Liu G."/>
            <person name="Zhang L."/>
            <person name="Wei X."/>
            <person name="Zou G."/>
            <person name="Qin Y."/>
            <person name="Ma L."/>
            <person name="Li J."/>
            <person name="Zheng H."/>
            <person name="Wang S."/>
            <person name="Wang C."/>
            <person name="Xun L."/>
            <person name="Zhao G.-P."/>
            <person name="Zhou Z."/>
            <person name="Qu Y."/>
        </authorList>
    </citation>
    <scope>NUCLEOTIDE SEQUENCE [LARGE SCALE GENOMIC DNA]</scope>
    <source>
        <strain evidence="2">114-2 / CGMCC 5302</strain>
    </source>
</reference>
<dbReference type="HOGENOM" id="CLU_1982340_0_0_1"/>
<sequence>MPYTRRNKPLIEAKTHRLARYHESTYHAAVHWYQHGASQLRFALDNSSCQKVIGGGKSLQEQRQVTHQAAESARHRDNAQEQAYLGKRRRHELASVDVGLDFCAGCKARPAKLPSPKAHPTPFNVL</sequence>
<evidence type="ECO:0000313" key="2">
    <source>
        <dbReference type="Proteomes" id="UP000019376"/>
    </source>
</evidence>
<evidence type="ECO:0000313" key="1">
    <source>
        <dbReference type="EMBL" id="EPS29115.1"/>
    </source>
</evidence>
<dbReference type="AlphaFoldDB" id="S7ZEM1"/>
<name>S7ZEM1_PENO1</name>
<accession>S7ZEM1</accession>
<gene>
    <name evidence="1" type="ORF">PDE_04064</name>
</gene>
<protein>
    <submittedName>
        <fullName evidence="1">Uncharacterized protein</fullName>
    </submittedName>
</protein>
<keyword evidence="2" id="KW-1185">Reference proteome</keyword>
<organism evidence="1 2">
    <name type="scientific">Penicillium oxalicum (strain 114-2 / CGMCC 5302)</name>
    <name type="common">Penicillium decumbens</name>
    <dbReference type="NCBI Taxonomy" id="933388"/>
    <lineage>
        <taxon>Eukaryota</taxon>
        <taxon>Fungi</taxon>
        <taxon>Dikarya</taxon>
        <taxon>Ascomycota</taxon>
        <taxon>Pezizomycotina</taxon>
        <taxon>Eurotiomycetes</taxon>
        <taxon>Eurotiomycetidae</taxon>
        <taxon>Eurotiales</taxon>
        <taxon>Aspergillaceae</taxon>
        <taxon>Penicillium</taxon>
    </lineage>
</organism>
<dbReference type="Proteomes" id="UP000019376">
    <property type="component" value="Unassembled WGS sequence"/>
</dbReference>
<dbReference type="EMBL" id="KB644411">
    <property type="protein sequence ID" value="EPS29115.1"/>
    <property type="molecule type" value="Genomic_DNA"/>
</dbReference>